<dbReference type="PANTHER" id="PTHR48090:SF1">
    <property type="entry name" value="PROPHAGE BACTOPRENOL GLUCOSYL TRANSFERASE HOMOLOG"/>
    <property type="match status" value="1"/>
</dbReference>
<feature type="transmembrane region" description="Helical" evidence="8">
    <location>
        <begin position="237"/>
        <end position="259"/>
    </location>
</feature>
<comment type="caution">
    <text evidence="10">The sequence shown here is derived from an EMBL/GenBank/DDBJ whole genome shotgun (WGS) entry which is preliminary data.</text>
</comment>
<proteinExistence type="inferred from homology"/>
<keyword evidence="5 8" id="KW-0812">Transmembrane</keyword>
<evidence type="ECO:0000256" key="6">
    <source>
        <dbReference type="ARBA" id="ARBA00022989"/>
    </source>
</evidence>
<dbReference type="GO" id="GO:0005886">
    <property type="term" value="C:plasma membrane"/>
    <property type="evidence" value="ECO:0007669"/>
    <property type="project" value="TreeGrafter"/>
</dbReference>
<evidence type="ECO:0000313" key="10">
    <source>
        <dbReference type="EMBL" id="RQW99087.1"/>
    </source>
</evidence>
<evidence type="ECO:0000256" key="8">
    <source>
        <dbReference type="SAM" id="Phobius"/>
    </source>
</evidence>
<protein>
    <submittedName>
        <fullName evidence="10">Glycosyltransferase</fullName>
    </submittedName>
</protein>
<dbReference type="RefSeq" id="WP_124775362.1">
    <property type="nucleotide sequence ID" value="NZ_QGSZ01000278.1"/>
</dbReference>
<sequence>MESALTRTTTLSVVIPMFNETAVIPALVARLRPVLDALAVDYEVVAVDDGSRDDTVSVLFDHGRDWPQLRVLRLRRNSGHQAALTAGLHRAVGQWVVSLDADLQDPPETIAEMLRVAREDGVDVVYGVRADRSTDTVFKRNTARGYYWAMRRLVGVDLPAQAGDFRLLSRDVIEVLRRLPERAPVYRLLVPSLGFPSAEVRYDREARAAGETKYPLRRMVALAWESTANFSAAPLRLATWLGMSSFLLCVALIVFGMIVHVSGTTIPGWTSMFVAVLLLSGVQLVCLGLLGEYVGRIYATVQNRPAFHIGFDSLDELPGTGPAAPGRFEVDSRTSDFGSVVGVRG</sequence>
<evidence type="ECO:0000256" key="2">
    <source>
        <dbReference type="ARBA" id="ARBA00006739"/>
    </source>
</evidence>
<evidence type="ECO:0000256" key="5">
    <source>
        <dbReference type="ARBA" id="ARBA00022692"/>
    </source>
</evidence>
<reference evidence="10 11" key="1">
    <citation type="submission" date="2018-05" db="EMBL/GenBank/DDBJ databases">
        <title>Micromonospora from Atacama Desert.</title>
        <authorList>
            <person name="Carro L."/>
            <person name="Goodfellow M."/>
            <person name="Klenk H.-P."/>
        </authorList>
    </citation>
    <scope>NUCLEOTIDE SEQUENCE [LARGE SCALE GENOMIC DNA]</scope>
    <source>
        <strain evidence="10 11">LB39</strain>
    </source>
</reference>
<evidence type="ECO:0000256" key="3">
    <source>
        <dbReference type="ARBA" id="ARBA00022676"/>
    </source>
</evidence>
<dbReference type="InterPro" id="IPR001173">
    <property type="entry name" value="Glyco_trans_2-like"/>
</dbReference>
<evidence type="ECO:0000256" key="1">
    <source>
        <dbReference type="ARBA" id="ARBA00004141"/>
    </source>
</evidence>
<accession>A0A3N9WDZ9</accession>
<feature type="transmembrane region" description="Helical" evidence="8">
    <location>
        <begin position="271"/>
        <end position="294"/>
    </location>
</feature>
<dbReference type="SUPFAM" id="SSF53448">
    <property type="entry name" value="Nucleotide-diphospho-sugar transferases"/>
    <property type="match status" value="1"/>
</dbReference>
<organism evidence="10 11">
    <name type="scientific">Micromonospora inaquosa</name>
    <dbReference type="NCBI Taxonomy" id="2203716"/>
    <lineage>
        <taxon>Bacteria</taxon>
        <taxon>Bacillati</taxon>
        <taxon>Actinomycetota</taxon>
        <taxon>Actinomycetes</taxon>
        <taxon>Micromonosporales</taxon>
        <taxon>Micromonosporaceae</taxon>
        <taxon>Micromonospora</taxon>
    </lineage>
</organism>
<comment type="similarity">
    <text evidence="2">Belongs to the glycosyltransferase 2 family.</text>
</comment>
<dbReference type="OrthoDB" id="9811884at2"/>
<dbReference type="GO" id="GO:0016757">
    <property type="term" value="F:glycosyltransferase activity"/>
    <property type="evidence" value="ECO:0007669"/>
    <property type="project" value="UniProtKB-KW"/>
</dbReference>
<feature type="domain" description="Glycosyltransferase 2-like" evidence="9">
    <location>
        <begin position="12"/>
        <end position="175"/>
    </location>
</feature>
<dbReference type="Proteomes" id="UP000282312">
    <property type="component" value="Unassembled WGS sequence"/>
</dbReference>
<dbReference type="InterPro" id="IPR029044">
    <property type="entry name" value="Nucleotide-diphossugar_trans"/>
</dbReference>
<dbReference type="AlphaFoldDB" id="A0A3N9WDZ9"/>
<keyword evidence="3" id="KW-0328">Glycosyltransferase</keyword>
<dbReference type="Gene3D" id="3.90.550.10">
    <property type="entry name" value="Spore Coat Polysaccharide Biosynthesis Protein SpsA, Chain A"/>
    <property type="match status" value="1"/>
</dbReference>
<evidence type="ECO:0000256" key="4">
    <source>
        <dbReference type="ARBA" id="ARBA00022679"/>
    </source>
</evidence>
<gene>
    <name evidence="10" type="ORF">DLJ59_25845</name>
</gene>
<name>A0A3N9WDZ9_9ACTN</name>
<dbReference type="PANTHER" id="PTHR48090">
    <property type="entry name" value="UNDECAPRENYL-PHOSPHATE 4-DEOXY-4-FORMAMIDO-L-ARABINOSE TRANSFERASE-RELATED"/>
    <property type="match status" value="1"/>
</dbReference>
<keyword evidence="6 8" id="KW-1133">Transmembrane helix</keyword>
<dbReference type="InterPro" id="IPR050256">
    <property type="entry name" value="Glycosyltransferase_2"/>
</dbReference>
<keyword evidence="7 8" id="KW-0472">Membrane</keyword>
<dbReference type="Pfam" id="PF00535">
    <property type="entry name" value="Glycos_transf_2"/>
    <property type="match status" value="1"/>
</dbReference>
<evidence type="ECO:0000256" key="7">
    <source>
        <dbReference type="ARBA" id="ARBA00023136"/>
    </source>
</evidence>
<dbReference type="EMBL" id="QGSZ01000278">
    <property type="protein sequence ID" value="RQW99087.1"/>
    <property type="molecule type" value="Genomic_DNA"/>
</dbReference>
<evidence type="ECO:0000313" key="11">
    <source>
        <dbReference type="Proteomes" id="UP000282312"/>
    </source>
</evidence>
<keyword evidence="4 10" id="KW-0808">Transferase</keyword>
<comment type="subcellular location">
    <subcellularLocation>
        <location evidence="1">Membrane</location>
        <topology evidence="1">Multi-pass membrane protein</topology>
    </subcellularLocation>
</comment>
<evidence type="ECO:0000259" key="9">
    <source>
        <dbReference type="Pfam" id="PF00535"/>
    </source>
</evidence>
<dbReference type="CDD" id="cd04187">
    <property type="entry name" value="DPM1_like_bac"/>
    <property type="match status" value="1"/>
</dbReference>
<keyword evidence="11" id="KW-1185">Reference proteome</keyword>